<evidence type="ECO:0000256" key="10">
    <source>
        <dbReference type="SAM" id="SignalP"/>
    </source>
</evidence>
<dbReference type="Proteomes" id="UP000824112">
    <property type="component" value="Unassembled WGS sequence"/>
</dbReference>
<keyword evidence="3 7" id="KW-0963">Cytoplasm</keyword>
<comment type="similarity">
    <text evidence="2 7">Belongs to the peptidase S41B family.</text>
</comment>
<dbReference type="Pfam" id="PF26549">
    <property type="entry name" value="Tricorn_N"/>
    <property type="match status" value="1"/>
</dbReference>
<dbReference type="Pfam" id="PF03572">
    <property type="entry name" value="Peptidase_S41"/>
    <property type="match status" value="1"/>
</dbReference>
<dbReference type="SUPFAM" id="SSF52096">
    <property type="entry name" value="ClpP/crotonase"/>
    <property type="match status" value="1"/>
</dbReference>
<evidence type="ECO:0000256" key="7">
    <source>
        <dbReference type="PIRNR" id="PIRNR036421"/>
    </source>
</evidence>
<dbReference type="Pfam" id="PF14685">
    <property type="entry name" value="PDZ_Tricorn"/>
    <property type="match status" value="1"/>
</dbReference>
<evidence type="ECO:0000256" key="6">
    <source>
        <dbReference type="ARBA" id="ARBA00022825"/>
    </source>
</evidence>
<evidence type="ECO:0000313" key="15">
    <source>
        <dbReference type="Proteomes" id="UP000824112"/>
    </source>
</evidence>
<dbReference type="Gene3D" id="2.30.42.10">
    <property type="match status" value="1"/>
</dbReference>
<dbReference type="GO" id="GO:0005737">
    <property type="term" value="C:cytoplasm"/>
    <property type="evidence" value="ECO:0007669"/>
    <property type="project" value="UniProtKB-SubCell"/>
</dbReference>
<evidence type="ECO:0000259" key="13">
    <source>
        <dbReference type="Pfam" id="PF14685"/>
    </source>
</evidence>
<dbReference type="PIRSF" id="PIRSF036421">
    <property type="entry name" value="Tricorn_protease"/>
    <property type="match status" value="1"/>
</dbReference>
<keyword evidence="6 7" id="KW-0720">Serine protease</keyword>
<dbReference type="InterPro" id="IPR028204">
    <property type="entry name" value="Tricorn_C1"/>
</dbReference>
<evidence type="ECO:0000256" key="8">
    <source>
        <dbReference type="PIRSR" id="PIRSR036421-1"/>
    </source>
</evidence>
<dbReference type="AlphaFoldDB" id="A0A9D1M651"/>
<dbReference type="Pfam" id="PF07676">
    <property type="entry name" value="PD40"/>
    <property type="match status" value="1"/>
</dbReference>
<evidence type="ECO:0000259" key="12">
    <source>
        <dbReference type="Pfam" id="PF14684"/>
    </source>
</evidence>
<feature type="chain" id="PRO_5038803092" description="Tricorn protease homolog" evidence="10">
    <location>
        <begin position="20"/>
        <end position="1092"/>
    </location>
</feature>
<accession>A0A9D1M651</accession>
<sequence>MSKHFFMLVLTLFSFGIQAQEAPLWMRYNSISPDGKTIAFCYKGDIYTVPVSGGRAFQVTSNPAYDTRPVWSPDSKSIAFSSNREGSFDVYIVSKEGGIPQRLTTHSAHEYAVTFKDNDHILYSASIQWEASHGQFPSGLYPQIYEVSTKGGRPQMFTSHTMEDISINKNGEYLLFTDKKGYECPWRKHHQSSITRDIWLYNLKDQKTFQKITSFRGEDRNAVWGNNNDTFFYLSEQDGNFNIYKSSVSGQGQPQQITQLKKNPIRFLSIADNGTLCFNYSGEIYTLQEGKSPQKVDIQIISDKLESDAITQYFNGGATDIAVRPDGKEIAFIVRGDVYVTSSDYETTKRITNTPEQERNLDFSPDGRTLIYSSERNGIWNIYKTDIVREEDKYFTYAKELKEEPLTESKVASFQPSFSPDGKEVAFLENRTTLRVLNLKSKKVRTVLDGKYNYSYSDGDQWYQWSPDSKWFLTQYIGIGGWNNTDVALVKADGSGEIVNLTESGYSDGKAKWVLDGKAMIWSSDRAGYRSHGSWGAHRDMYIMFFDNEAYDKFRMNKEELALTEEIEKEEKKKEEEQKEKEAEKEKKKKEGDKKEQAKEEDEKKVEDLVFDLDNRKDRVIRLTNHSSSLGDAVLTPSGDKLYYLTSFEAGADLWVRDLKENSTRLLIKGTGWGALIPDKECKNLYMLSGGALKRIETSNNSVKNIPFRAEFNYRPQMEREYIFDHVWQQVNDKFYDKTIHGIDWTGYKAEYQKFLPYINNNFDFAEMLSEMLGELNGSHTGARYGEGSRYQTAALGVFFDTEYDGDGLKIKEVIKNSPFTRADSKVKEGMIIETIDGQPIKKGEDYYPLLNGKAGKKILLTVYDPATKERFEQQIKALSYGSQNDLLYKRWVEQRRDMTDKLSNGRIGYVHIKGMDSESFREAYSEILGRCRNKEAILVDTRNNGGGWLHDDLATLLSGKEYQRFTPRGQYIGSDPFNKWTKPSAVLVCENNYSNAHGFPFVYKTLGIGKLIGAPVAGTMTAVWWETQIDPSIVFGIPQVGIQDMQGNYLENHELMPDIEVYNAPYDLLQGRDEQLEKGVEHLLNVIGEKK</sequence>
<feature type="signal peptide" evidence="10">
    <location>
        <begin position="1"/>
        <end position="19"/>
    </location>
</feature>
<evidence type="ECO:0000256" key="3">
    <source>
        <dbReference type="ARBA" id="ARBA00022490"/>
    </source>
</evidence>
<dbReference type="SUPFAM" id="SSF82171">
    <property type="entry name" value="DPP6 N-terminal domain-like"/>
    <property type="match status" value="1"/>
</dbReference>
<evidence type="ECO:0000256" key="1">
    <source>
        <dbReference type="ARBA" id="ARBA00004496"/>
    </source>
</evidence>
<dbReference type="GO" id="GO:0006508">
    <property type="term" value="P:proteolysis"/>
    <property type="evidence" value="ECO:0007669"/>
    <property type="project" value="UniProtKB-UniRule"/>
</dbReference>
<dbReference type="InterPro" id="IPR029414">
    <property type="entry name" value="Tricorn_PDZ"/>
</dbReference>
<dbReference type="InterPro" id="IPR029045">
    <property type="entry name" value="ClpP/crotonase-like_dom_sf"/>
</dbReference>
<dbReference type="SUPFAM" id="SSF50156">
    <property type="entry name" value="PDZ domain-like"/>
    <property type="match status" value="1"/>
</dbReference>
<dbReference type="PANTHER" id="PTHR43253:SF1">
    <property type="entry name" value="TRICORN PROTEASE HOMOLOG 2-RELATED"/>
    <property type="match status" value="1"/>
</dbReference>
<feature type="active site" description="Charge relay system" evidence="8">
    <location>
        <position position="780"/>
    </location>
</feature>
<keyword evidence="4 7" id="KW-0645">Protease</keyword>
<keyword evidence="10" id="KW-0732">Signal</keyword>
<feature type="active site" description="Nucleophile" evidence="8">
    <location>
        <position position="995"/>
    </location>
</feature>
<feature type="domain" description="Tricorn protease PDZ" evidence="13">
    <location>
        <begin position="817"/>
        <end position="866"/>
    </location>
</feature>
<dbReference type="PANTHER" id="PTHR43253">
    <property type="entry name" value="TRICORN PROTEASE HOMOLOG 2-RELATED"/>
    <property type="match status" value="1"/>
</dbReference>
<dbReference type="Gene3D" id="2.120.10.30">
    <property type="entry name" value="TolB, C-terminal domain"/>
    <property type="match status" value="1"/>
</dbReference>
<feature type="domain" description="Tricorn protease C1" evidence="12">
    <location>
        <begin position="716"/>
        <end position="774"/>
    </location>
</feature>
<feature type="compositionally biased region" description="Basic and acidic residues" evidence="9">
    <location>
        <begin position="569"/>
        <end position="601"/>
    </location>
</feature>
<dbReference type="Pfam" id="PF14684">
    <property type="entry name" value="Tricorn_C1"/>
    <property type="match status" value="1"/>
</dbReference>
<evidence type="ECO:0000259" key="11">
    <source>
        <dbReference type="Pfam" id="PF03572"/>
    </source>
</evidence>
<feature type="region of interest" description="Disordered" evidence="9">
    <location>
        <begin position="568"/>
        <end position="601"/>
    </location>
</feature>
<dbReference type="SUPFAM" id="SSF69304">
    <property type="entry name" value="Tricorn protease N-terminal domain"/>
    <property type="match status" value="2"/>
</dbReference>
<dbReference type="InterPro" id="IPR036034">
    <property type="entry name" value="PDZ_sf"/>
</dbReference>
<dbReference type="InterPro" id="IPR005151">
    <property type="entry name" value="Tail-specific_protease"/>
</dbReference>
<evidence type="ECO:0000256" key="5">
    <source>
        <dbReference type="ARBA" id="ARBA00022801"/>
    </source>
</evidence>
<comment type="function">
    <text evidence="7">Degrades oligopeptides.</text>
</comment>
<organism evidence="14 15">
    <name type="scientific">Candidatus Gallibacteroides avistercoris</name>
    <dbReference type="NCBI Taxonomy" id="2840833"/>
    <lineage>
        <taxon>Bacteria</taxon>
        <taxon>Pseudomonadati</taxon>
        <taxon>Bacteroidota</taxon>
        <taxon>Bacteroidia</taxon>
        <taxon>Bacteroidales</taxon>
        <taxon>Bacteroidaceae</taxon>
        <taxon>Bacteroidaceae incertae sedis</taxon>
        <taxon>Candidatus Gallibacteroides</taxon>
    </lineage>
</organism>
<proteinExistence type="inferred from homology"/>
<reference evidence="14" key="2">
    <citation type="journal article" date="2021" name="PeerJ">
        <title>Extensive microbial diversity within the chicken gut microbiome revealed by metagenomics and culture.</title>
        <authorList>
            <person name="Gilroy R."/>
            <person name="Ravi A."/>
            <person name="Getino M."/>
            <person name="Pursley I."/>
            <person name="Horton D.L."/>
            <person name="Alikhan N.F."/>
            <person name="Baker D."/>
            <person name="Gharbi K."/>
            <person name="Hall N."/>
            <person name="Watson M."/>
            <person name="Adriaenssens E.M."/>
            <person name="Foster-Nyarko E."/>
            <person name="Jarju S."/>
            <person name="Secka A."/>
            <person name="Antonio M."/>
            <person name="Oren A."/>
            <person name="Chaudhuri R.R."/>
            <person name="La Ragione R."/>
            <person name="Hildebrand F."/>
            <person name="Pallen M.J."/>
        </authorList>
    </citation>
    <scope>NUCLEOTIDE SEQUENCE</scope>
    <source>
        <strain evidence="14">CHK158-818</strain>
    </source>
</reference>
<dbReference type="Gene3D" id="2.120.10.60">
    <property type="entry name" value="Tricorn protease N-terminal domain"/>
    <property type="match status" value="2"/>
</dbReference>
<evidence type="ECO:0000313" key="14">
    <source>
        <dbReference type="EMBL" id="HIU54309.1"/>
    </source>
</evidence>
<dbReference type="Gene3D" id="3.90.226.10">
    <property type="entry name" value="2-enoyl-CoA Hydratase, Chain A, domain 1"/>
    <property type="match status" value="1"/>
</dbReference>
<evidence type="ECO:0000256" key="2">
    <source>
        <dbReference type="ARBA" id="ARBA00008524"/>
    </source>
</evidence>
<dbReference type="InterPro" id="IPR011042">
    <property type="entry name" value="6-blade_b-propeller_TolB-like"/>
</dbReference>
<dbReference type="InterPro" id="IPR011659">
    <property type="entry name" value="WD40"/>
</dbReference>
<reference evidence="14" key="1">
    <citation type="submission" date="2020-10" db="EMBL/GenBank/DDBJ databases">
        <authorList>
            <person name="Gilroy R."/>
        </authorList>
    </citation>
    <scope>NUCLEOTIDE SEQUENCE</scope>
    <source>
        <strain evidence="14">CHK158-818</strain>
    </source>
</reference>
<dbReference type="EMBL" id="DVNA01000014">
    <property type="protein sequence ID" value="HIU54309.1"/>
    <property type="molecule type" value="Genomic_DNA"/>
</dbReference>
<feature type="domain" description="Tail specific protease" evidence="11">
    <location>
        <begin position="907"/>
        <end position="1062"/>
    </location>
</feature>
<dbReference type="GO" id="GO:0008236">
    <property type="term" value="F:serine-type peptidase activity"/>
    <property type="evidence" value="ECO:0007669"/>
    <property type="project" value="UniProtKB-UniRule"/>
</dbReference>
<dbReference type="InterPro" id="IPR012393">
    <property type="entry name" value="Tricorn_protease"/>
</dbReference>
<evidence type="ECO:0000256" key="9">
    <source>
        <dbReference type="SAM" id="MobiDB-lite"/>
    </source>
</evidence>
<keyword evidence="5 7" id="KW-0378">Hydrolase</keyword>
<feature type="active site" description="Charge relay system" evidence="8">
    <location>
        <position position="1052"/>
    </location>
</feature>
<comment type="subcellular location">
    <subcellularLocation>
        <location evidence="1 7">Cytoplasm</location>
    </subcellularLocation>
</comment>
<name>A0A9D1M651_9BACT</name>
<dbReference type="EC" id="3.4.21.-" evidence="7"/>
<comment type="caution">
    <text evidence="14">The sequence shown here is derived from an EMBL/GenBank/DDBJ whole genome shotgun (WGS) entry which is preliminary data.</text>
</comment>
<dbReference type="CDD" id="cd07562">
    <property type="entry name" value="Peptidase_S41_TRI"/>
    <property type="match status" value="1"/>
</dbReference>
<gene>
    <name evidence="14" type="ORF">IAB03_00710</name>
</gene>
<protein>
    <recommendedName>
        <fullName evidence="7">Tricorn protease homolog</fullName>
        <ecNumber evidence="7">3.4.21.-</ecNumber>
    </recommendedName>
</protein>
<dbReference type="Gene3D" id="3.30.750.44">
    <property type="match status" value="1"/>
</dbReference>
<evidence type="ECO:0000256" key="4">
    <source>
        <dbReference type="ARBA" id="ARBA00022670"/>
    </source>
</evidence>